<gene>
    <name evidence="1" type="ORF">METZ01_LOCUS223640</name>
</gene>
<dbReference type="Gene3D" id="3.40.190.10">
    <property type="entry name" value="Periplasmic binding protein-like II"/>
    <property type="match status" value="1"/>
</dbReference>
<dbReference type="AlphaFoldDB" id="A0A382G672"/>
<evidence type="ECO:0008006" key="2">
    <source>
        <dbReference type="Google" id="ProtNLM"/>
    </source>
</evidence>
<protein>
    <recommendedName>
        <fullName evidence="2">Extracellular solute-binding protein</fullName>
    </recommendedName>
</protein>
<proteinExistence type="predicted"/>
<dbReference type="SUPFAM" id="SSF53850">
    <property type="entry name" value="Periplasmic binding protein-like II"/>
    <property type="match status" value="1"/>
</dbReference>
<evidence type="ECO:0000313" key="1">
    <source>
        <dbReference type="EMBL" id="SVB70786.1"/>
    </source>
</evidence>
<dbReference type="InterPro" id="IPR006059">
    <property type="entry name" value="SBP"/>
</dbReference>
<dbReference type="EMBL" id="UINC01053808">
    <property type="protein sequence ID" value="SVB70786.1"/>
    <property type="molecule type" value="Genomic_DNA"/>
</dbReference>
<dbReference type="Pfam" id="PF13416">
    <property type="entry name" value="SBP_bac_8"/>
    <property type="match status" value="1"/>
</dbReference>
<sequence>RAATLFELMLENDRDFDGDFGANDEVLLAYAAGDFDYHDPRIRADEMTVANLTQYFAPGFMAMDRMEAQFRFTQGKALFCASGSWDAMSFNSQVDFPMGICDFPFPDRQDPEFGQYVRGRISEADSPAVFRLAVSKFSDHPDVALRFLQFLTSRENNQRFNQLSRWPPVIKGAKPHTLMEPFMRKPEGFWTADVNRIIGAGPCTAAYTQARWELVEHKVDFDGFADMLERDMPRAMAQEFERLLNNEWEERLAQEMSLSHQLGSYSFGETWGEAAPIPERVQSKMVYLWEMRMRRYRNSYRLLEWQKLLDADEPKAQEIQQHIKIDLERKQS</sequence>
<organism evidence="1">
    <name type="scientific">marine metagenome</name>
    <dbReference type="NCBI Taxonomy" id="408172"/>
    <lineage>
        <taxon>unclassified sequences</taxon>
        <taxon>metagenomes</taxon>
        <taxon>ecological metagenomes</taxon>
    </lineage>
</organism>
<accession>A0A382G672</accession>
<reference evidence="1" key="1">
    <citation type="submission" date="2018-05" db="EMBL/GenBank/DDBJ databases">
        <authorList>
            <person name="Lanie J.A."/>
            <person name="Ng W.-L."/>
            <person name="Kazmierczak K.M."/>
            <person name="Andrzejewski T.M."/>
            <person name="Davidsen T.M."/>
            <person name="Wayne K.J."/>
            <person name="Tettelin H."/>
            <person name="Glass J.I."/>
            <person name="Rusch D."/>
            <person name="Podicherti R."/>
            <person name="Tsui H.-C.T."/>
            <person name="Winkler M.E."/>
        </authorList>
    </citation>
    <scope>NUCLEOTIDE SEQUENCE</scope>
</reference>
<feature type="non-terminal residue" evidence="1">
    <location>
        <position position="1"/>
    </location>
</feature>
<name>A0A382G672_9ZZZZ</name>